<dbReference type="Gene3D" id="3.50.30.50">
    <property type="entry name" value="Putative cyclase"/>
    <property type="match status" value="1"/>
</dbReference>
<dbReference type="PANTHER" id="PTHR31118">
    <property type="entry name" value="CYCLASE-LIKE PROTEIN 2"/>
    <property type="match status" value="1"/>
</dbReference>
<dbReference type="GO" id="GO:0019441">
    <property type="term" value="P:L-tryptophan catabolic process to kynurenine"/>
    <property type="evidence" value="ECO:0007669"/>
    <property type="project" value="InterPro"/>
</dbReference>
<accession>A0A934IPL1</accession>
<name>A0A934IPL1_9HYPH</name>
<dbReference type="EMBL" id="JAEKJA010000008">
    <property type="protein sequence ID" value="MBJ3776331.1"/>
    <property type="molecule type" value="Genomic_DNA"/>
</dbReference>
<sequence length="273" mass="28838">MCGHDVIASVRAQVLSRRHLLLGGAAAGAAVTAASLAPPRAAAQTAGGTIRDLTHTLSPDFPTFFGEPQFAIEQLFHFDKDGFNLFKYTVNEHTGTHVDAPLHFSADGQSVDEIPVDNLMAPLAVVDIAAKAAEDPDAQVTPDDLKAWIAANGDIPERACVALYSGWERFVSSDKFRNVGDDGKMHFPGFHVEAAQMLIEETSAVGIAVDTLSLDYGPSPDFATHYKWLPTNRWGVECVAGLGELPPTGATIILGAPKHAGGSGGPARVFALV</sequence>
<dbReference type="AlphaFoldDB" id="A0A934IPL1"/>
<dbReference type="PANTHER" id="PTHR31118:SF12">
    <property type="entry name" value="CYCLASE-LIKE PROTEIN 2"/>
    <property type="match status" value="1"/>
</dbReference>
<dbReference type="SUPFAM" id="SSF102198">
    <property type="entry name" value="Putative cyclase"/>
    <property type="match status" value="1"/>
</dbReference>
<evidence type="ECO:0000313" key="1">
    <source>
        <dbReference type="EMBL" id="MBJ3776331.1"/>
    </source>
</evidence>
<keyword evidence="2" id="KW-1185">Reference proteome</keyword>
<proteinExistence type="predicted"/>
<dbReference type="InterPro" id="IPR007325">
    <property type="entry name" value="KFase/CYL"/>
</dbReference>
<comment type="caution">
    <text evidence="1">The sequence shown here is derived from an EMBL/GenBank/DDBJ whole genome shotgun (WGS) entry which is preliminary data.</text>
</comment>
<dbReference type="InterPro" id="IPR037175">
    <property type="entry name" value="KFase_sf"/>
</dbReference>
<protein>
    <submittedName>
        <fullName evidence="1">Cyclase family protein</fullName>
    </submittedName>
</protein>
<reference evidence="1" key="1">
    <citation type="submission" date="2020-12" db="EMBL/GenBank/DDBJ databases">
        <title>Bacterial taxonomy.</title>
        <authorList>
            <person name="Pan X."/>
        </authorList>
    </citation>
    <scope>NUCLEOTIDE SEQUENCE</scope>
    <source>
        <strain evidence="1">B2012</strain>
    </source>
</reference>
<dbReference type="InterPro" id="IPR006311">
    <property type="entry name" value="TAT_signal"/>
</dbReference>
<organism evidence="1 2">
    <name type="scientific">Acuticoccus mangrovi</name>
    <dbReference type="NCBI Taxonomy" id="2796142"/>
    <lineage>
        <taxon>Bacteria</taxon>
        <taxon>Pseudomonadati</taxon>
        <taxon>Pseudomonadota</taxon>
        <taxon>Alphaproteobacteria</taxon>
        <taxon>Hyphomicrobiales</taxon>
        <taxon>Amorphaceae</taxon>
        <taxon>Acuticoccus</taxon>
    </lineage>
</organism>
<dbReference type="Proteomes" id="UP000609531">
    <property type="component" value="Unassembled WGS sequence"/>
</dbReference>
<gene>
    <name evidence="1" type="ORF">JCR33_11560</name>
</gene>
<dbReference type="Pfam" id="PF04199">
    <property type="entry name" value="Cyclase"/>
    <property type="match status" value="1"/>
</dbReference>
<evidence type="ECO:0000313" key="2">
    <source>
        <dbReference type="Proteomes" id="UP000609531"/>
    </source>
</evidence>
<dbReference type="RefSeq" id="WP_198882236.1">
    <property type="nucleotide sequence ID" value="NZ_JAEKJA010000008.1"/>
</dbReference>
<dbReference type="PROSITE" id="PS51318">
    <property type="entry name" value="TAT"/>
    <property type="match status" value="1"/>
</dbReference>
<dbReference type="GO" id="GO:0004061">
    <property type="term" value="F:arylformamidase activity"/>
    <property type="evidence" value="ECO:0007669"/>
    <property type="project" value="InterPro"/>
</dbReference>